<evidence type="ECO:0000313" key="1">
    <source>
        <dbReference type="EMBL" id="ABJ57626.1"/>
    </source>
</evidence>
<name>Q04D46_OENOB</name>
<dbReference type="KEGG" id="ooe:OEOE_1787"/>
<reference evidence="1 2" key="1">
    <citation type="journal article" date="2006" name="Proc. Natl. Acad. Sci. U.S.A.">
        <title>Comparative genomics of the lactic acid bacteria.</title>
        <authorList>
            <person name="Makarova K."/>
            <person name="Slesarev A."/>
            <person name="Wolf Y."/>
            <person name="Sorokin A."/>
            <person name="Mirkin B."/>
            <person name="Koonin E."/>
            <person name="Pavlov A."/>
            <person name="Pavlova N."/>
            <person name="Karamychev V."/>
            <person name="Polouchine N."/>
            <person name="Shakhova V."/>
            <person name="Grigoriev I."/>
            <person name="Lou Y."/>
            <person name="Rohksar D."/>
            <person name="Lucas S."/>
            <person name="Huang K."/>
            <person name="Goodstein D.M."/>
            <person name="Hawkins T."/>
            <person name="Plengvidhya V."/>
            <person name="Welker D."/>
            <person name="Hughes J."/>
            <person name="Goh Y."/>
            <person name="Benson A."/>
            <person name="Baldwin K."/>
            <person name="Lee J.H."/>
            <person name="Diaz-Muniz I."/>
            <person name="Dosti B."/>
            <person name="Smeianov V."/>
            <person name="Wechter W."/>
            <person name="Barabote R."/>
            <person name="Lorca G."/>
            <person name="Altermann E."/>
            <person name="Barrangou R."/>
            <person name="Ganesan B."/>
            <person name="Xie Y."/>
            <person name="Rawsthorne H."/>
            <person name="Tamir D."/>
            <person name="Parker C."/>
            <person name="Breidt F."/>
            <person name="Broadbent J."/>
            <person name="Hutkins R."/>
            <person name="O'Sullivan D."/>
            <person name="Steele J."/>
            <person name="Unlu G."/>
            <person name="Saier M."/>
            <person name="Klaenhammer T."/>
            <person name="Richardson P."/>
            <person name="Kozyavkin S."/>
            <person name="Weimer B."/>
            <person name="Mills D."/>
        </authorList>
    </citation>
    <scope>NUCLEOTIDE SEQUENCE [LARGE SCALE GENOMIC DNA]</scope>
    <source>
        <strain evidence="2">ATCC BAA-331 / PSU-1</strain>
    </source>
</reference>
<dbReference type="HOGENOM" id="CLU_3357362_0_0_9"/>
<proteinExistence type="predicted"/>
<keyword evidence="2" id="KW-1185">Reference proteome</keyword>
<dbReference type="AlphaFoldDB" id="Q04D46"/>
<dbReference type="EMBL" id="CP000411">
    <property type="protein sequence ID" value="ABJ57626.1"/>
    <property type="molecule type" value="Genomic_DNA"/>
</dbReference>
<gene>
    <name evidence="1" type="ordered locus">OEOE_1787</name>
</gene>
<accession>Q04D46</accession>
<dbReference type="STRING" id="203123.OEOE_1787"/>
<evidence type="ECO:0000313" key="2">
    <source>
        <dbReference type="Proteomes" id="UP000000774"/>
    </source>
</evidence>
<protein>
    <submittedName>
        <fullName evidence="1">Uncharacterized protein</fullName>
    </submittedName>
</protein>
<organism evidence="1 2">
    <name type="scientific">Oenococcus oeni (strain ATCC BAA-331 / PSU-1)</name>
    <dbReference type="NCBI Taxonomy" id="203123"/>
    <lineage>
        <taxon>Bacteria</taxon>
        <taxon>Bacillati</taxon>
        <taxon>Bacillota</taxon>
        <taxon>Bacilli</taxon>
        <taxon>Lactobacillales</taxon>
        <taxon>Lactobacillaceae</taxon>
        <taxon>Oenococcus</taxon>
    </lineage>
</organism>
<dbReference type="Proteomes" id="UP000000774">
    <property type="component" value="Chromosome"/>
</dbReference>
<sequence>MTIVKLSFLKIRIQKTKAENVFQFKNPTEISGIKDI</sequence>